<dbReference type="Gene3D" id="1.25.10.10">
    <property type="entry name" value="Leucine-rich Repeat Variant"/>
    <property type="match status" value="2"/>
</dbReference>
<name>A0A7S3PR63_9STRA</name>
<accession>A0A7S3PR63</accession>
<dbReference type="GO" id="GO:0043539">
    <property type="term" value="F:protein serine/threonine kinase activator activity"/>
    <property type="evidence" value="ECO:0007669"/>
    <property type="project" value="TreeGrafter"/>
</dbReference>
<dbReference type="EMBL" id="HBIN01023184">
    <property type="protein sequence ID" value="CAE0447876.1"/>
    <property type="molecule type" value="Transcribed_RNA"/>
</dbReference>
<evidence type="ECO:0000313" key="2">
    <source>
        <dbReference type="EMBL" id="CAE0447876.1"/>
    </source>
</evidence>
<dbReference type="InterPro" id="IPR013878">
    <property type="entry name" value="Mo25"/>
</dbReference>
<dbReference type="PANTHER" id="PTHR10182">
    <property type="entry name" value="CALCIUM-BINDING PROTEIN 39-RELATED"/>
    <property type="match status" value="1"/>
</dbReference>
<dbReference type="InterPro" id="IPR016024">
    <property type="entry name" value="ARM-type_fold"/>
</dbReference>
<dbReference type="PANTHER" id="PTHR10182:SF3">
    <property type="entry name" value="PROTEIN MO25"/>
    <property type="match status" value="1"/>
</dbReference>
<sequence length="745" mass="86383">MLHFSNSSNARQIACSIHVGITRYENDLSVSETDNFCLDEKLAASLEILNLNFPDDEQNKKCESFCESLREASEILKNATIIGNDEESNLLVKLLLNLNLPLRLVDVLDSPNFEKEMENGNVDNKKRSKEYMVDVFQYLLKFRSSPLVSSYIKTYAQELVLKLAEKMRVCDAPRSDKDIRIIEREREEVYSSILRSCVSNEYLWKECFANNLIVLHVLFQKQLTATSDRKLFEEENVKVESELPPSFSVLSKLLTCKGMLFAKFLDEQENQDQPGTGFFEWYNMLLKVENVSVLCHSLRLLSHILLDRNNGKHMVNYISDKENLLLIIYLMVDNNPAIVLEAFHVFKIFVMNPNKSGVIMDTLAQNRRKLVRILKKIVTTRDDPNFSNERLAVAQTLFCLTPQRLPSREPIVTEQRLEEVSRILFGNMRNPGNKALTGNLEESRLLGKLILLGDIPFRILESFTTLTSIRARNNASQILNFMLTWKDEDVYPLLKRYLSQNASSMVRILTLHCAESGLGEIYLGIMKNFMKHRCLLEQYMKMDFFHELYKYLNGTTHNGRENAFETLEHILLQKDKVVNFLISEYVPFFSFYFKLLRSEYDDIQRRSIRLLSTILLEPNLYMVMVKFVSSKTNLRQTMKMMLVGCPIMRFDAFHVFKVFVANPSKPDQITRCLSENRDSLISYLEHFATEEQEHSEVFRMERSMIINILSGLPQLPRIESKRLRNFTSCSSTVTTNSSNSSVIFA</sequence>
<dbReference type="Pfam" id="PF08569">
    <property type="entry name" value="Mo25"/>
    <property type="match status" value="2"/>
</dbReference>
<protein>
    <submittedName>
        <fullName evidence="2">Uncharacterized protein</fullName>
    </submittedName>
</protein>
<dbReference type="InterPro" id="IPR011989">
    <property type="entry name" value="ARM-like"/>
</dbReference>
<dbReference type="SUPFAM" id="SSF48371">
    <property type="entry name" value="ARM repeat"/>
    <property type="match status" value="2"/>
</dbReference>
<dbReference type="GO" id="GO:0035556">
    <property type="term" value="P:intracellular signal transduction"/>
    <property type="evidence" value="ECO:0007669"/>
    <property type="project" value="TreeGrafter"/>
</dbReference>
<dbReference type="AlphaFoldDB" id="A0A7S3PR63"/>
<reference evidence="2" key="1">
    <citation type="submission" date="2021-01" db="EMBL/GenBank/DDBJ databases">
        <authorList>
            <person name="Corre E."/>
            <person name="Pelletier E."/>
            <person name="Niang G."/>
            <person name="Scheremetjew M."/>
            <person name="Finn R."/>
            <person name="Kale V."/>
            <person name="Holt S."/>
            <person name="Cochrane G."/>
            <person name="Meng A."/>
            <person name="Brown T."/>
            <person name="Cohen L."/>
        </authorList>
    </citation>
    <scope>NUCLEOTIDE SEQUENCE</scope>
    <source>
        <strain evidence="2">GSBS06</strain>
    </source>
</reference>
<comment type="similarity">
    <text evidence="1">Belongs to the Mo25 family.</text>
</comment>
<organism evidence="2">
    <name type="scientific">Aplanochytrium stocchinoi</name>
    <dbReference type="NCBI Taxonomy" id="215587"/>
    <lineage>
        <taxon>Eukaryota</taxon>
        <taxon>Sar</taxon>
        <taxon>Stramenopiles</taxon>
        <taxon>Bigyra</taxon>
        <taxon>Labyrinthulomycetes</taxon>
        <taxon>Thraustochytrida</taxon>
        <taxon>Thraustochytriidae</taxon>
        <taxon>Aplanochytrium</taxon>
    </lineage>
</organism>
<evidence type="ECO:0000256" key="1">
    <source>
        <dbReference type="ARBA" id="ARBA00011012"/>
    </source>
</evidence>
<proteinExistence type="inferred from homology"/>
<gene>
    <name evidence="2" type="ORF">ASTO00021_LOCUS17840</name>
</gene>